<gene>
    <name evidence="2" type="ORF">RFH988_LOCUS31479</name>
</gene>
<protein>
    <submittedName>
        <fullName evidence="2">Uncharacterized protein</fullName>
    </submittedName>
</protein>
<dbReference type="EMBL" id="CAJNOO010003399">
    <property type="protein sequence ID" value="CAF1335199.1"/>
    <property type="molecule type" value="Genomic_DNA"/>
</dbReference>
<reference evidence="2" key="1">
    <citation type="submission" date="2021-02" db="EMBL/GenBank/DDBJ databases">
        <authorList>
            <person name="Nowell W R."/>
        </authorList>
    </citation>
    <scope>NUCLEOTIDE SEQUENCE</scope>
</reference>
<evidence type="ECO:0000256" key="1">
    <source>
        <dbReference type="SAM" id="SignalP"/>
    </source>
</evidence>
<feature type="chain" id="PRO_5032282780" evidence="1">
    <location>
        <begin position="19"/>
        <end position="132"/>
    </location>
</feature>
<dbReference type="AlphaFoldDB" id="A0A815G6P9"/>
<evidence type="ECO:0000313" key="2">
    <source>
        <dbReference type="EMBL" id="CAF1335199.1"/>
    </source>
</evidence>
<proteinExistence type="predicted"/>
<accession>A0A815G6P9</accession>
<sequence length="132" mass="15807">MFYMKYLFGLILLNFIFASPQINLHYTDWINESESNYVLPHNCLRVAVAIDEKSTYREITSYCMDELPTNFHIEKHNSFLKFTFGELSKRNITSQQLYLWSTPIDIIERYQFYLNQLSTSNDKSLETQVFYN</sequence>
<evidence type="ECO:0000313" key="3">
    <source>
        <dbReference type="Proteomes" id="UP000663882"/>
    </source>
</evidence>
<keyword evidence="1" id="KW-0732">Signal</keyword>
<dbReference type="OrthoDB" id="10040035at2759"/>
<name>A0A815G6P9_9BILA</name>
<dbReference type="Proteomes" id="UP000663882">
    <property type="component" value="Unassembled WGS sequence"/>
</dbReference>
<feature type="signal peptide" evidence="1">
    <location>
        <begin position="1"/>
        <end position="18"/>
    </location>
</feature>
<organism evidence="2 3">
    <name type="scientific">Rotaria sordida</name>
    <dbReference type="NCBI Taxonomy" id="392033"/>
    <lineage>
        <taxon>Eukaryota</taxon>
        <taxon>Metazoa</taxon>
        <taxon>Spiralia</taxon>
        <taxon>Gnathifera</taxon>
        <taxon>Rotifera</taxon>
        <taxon>Eurotatoria</taxon>
        <taxon>Bdelloidea</taxon>
        <taxon>Philodinida</taxon>
        <taxon>Philodinidae</taxon>
        <taxon>Rotaria</taxon>
    </lineage>
</organism>
<comment type="caution">
    <text evidence="2">The sequence shown here is derived from an EMBL/GenBank/DDBJ whole genome shotgun (WGS) entry which is preliminary data.</text>
</comment>